<proteinExistence type="predicted"/>
<reference evidence="1" key="1">
    <citation type="submission" date="2014-12" db="EMBL/GenBank/DDBJ databases">
        <title>Insight into the proteome of Arion vulgaris.</title>
        <authorList>
            <person name="Aradska J."/>
            <person name="Bulat T."/>
            <person name="Smidak R."/>
            <person name="Sarate P."/>
            <person name="Gangsoo J."/>
            <person name="Sialana F."/>
            <person name="Bilban M."/>
            <person name="Lubec G."/>
        </authorList>
    </citation>
    <scope>NUCLEOTIDE SEQUENCE</scope>
    <source>
        <tissue evidence="1">Skin</tissue>
    </source>
</reference>
<name>A0A0B7AWU3_9EUPU</name>
<dbReference type="EMBL" id="HACG01037641">
    <property type="protein sequence ID" value="CEK84506.1"/>
    <property type="molecule type" value="Transcribed_RNA"/>
</dbReference>
<dbReference type="AlphaFoldDB" id="A0A0B7AWU3"/>
<organism evidence="1">
    <name type="scientific">Arion vulgaris</name>
    <dbReference type="NCBI Taxonomy" id="1028688"/>
    <lineage>
        <taxon>Eukaryota</taxon>
        <taxon>Metazoa</taxon>
        <taxon>Spiralia</taxon>
        <taxon>Lophotrochozoa</taxon>
        <taxon>Mollusca</taxon>
        <taxon>Gastropoda</taxon>
        <taxon>Heterobranchia</taxon>
        <taxon>Euthyneura</taxon>
        <taxon>Panpulmonata</taxon>
        <taxon>Eupulmonata</taxon>
        <taxon>Stylommatophora</taxon>
        <taxon>Helicina</taxon>
        <taxon>Arionoidea</taxon>
        <taxon>Arionidae</taxon>
        <taxon>Arion</taxon>
    </lineage>
</organism>
<protein>
    <submittedName>
        <fullName evidence="1">Uncharacterized protein</fullName>
    </submittedName>
</protein>
<evidence type="ECO:0000313" key="1">
    <source>
        <dbReference type="EMBL" id="CEK84506.1"/>
    </source>
</evidence>
<accession>A0A0B7AWU3</accession>
<gene>
    <name evidence="1" type="primary">ORF142947</name>
</gene>
<sequence>MLSEIKLCEYDVTVSKHDAKQQHILQHDSDVFWLMTYCSLLVIEHRASTVAPHLFWLLSLWLSWIVQHPSVPRDDFVSKSV</sequence>